<evidence type="ECO:0000256" key="1">
    <source>
        <dbReference type="ARBA" id="ARBA00012386"/>
    </source>
</evidence>
<evidence type="ECO:0000256" key="4">
    <source>
        <dbReference type="ARBA" id="ARBA00022694"/>
    </source>
</evidence>
<dbReference type="PANTHER" id="PTHR21392">
    <property type="entry name" value="TRNA-URIDINE AMINOCARBOXYPROPYLTRANSFERASE 2"/>
    <property type="match status" value="1"/>
</dbReference>
<sequence length="246" mass="28554">MRVHAFHHLYQQRLEKSTKPFNARGCKVIRCQYCQVSQTHCICQHQPDIESDVAVMLLVSENEVFKPSNTGRLILDTVKEGYVYQWNRTEPDPQMLDLLEDERYQPIVVFPEDYVEDPARLIDEAPRSFCNGKKPLLIFLDGSWREARRIFRKSPYLDRLPVLSISPQVVSNYVMRRSDNEQHLATAEVASLVLRELDEHLVANTLALWFEAFKESYLLSKSRGKMDEQRPALQAFIAQTENASPV</sequence>
<dbReference type="Pfam" id="PF03942">
    <property type="entry name" value="DTW"/>
    <property type="match status" value="1"/>
</dbReference>
<dbReference type="PATRIC" id="fig|171383.3.peg.1611"/>
<evidence type="ECO:0000313" key="7">
    <source>
        <dbReference type="Proteomes" id="UP000037530"/>
    </source>
</evidence>
<evidence type="ECO:0000313" key="6">
    <source>
        <dbReference type="EMBL" id="KOO08383.1"/>
    </source>
</evidence>
<reference evidence="7" key="1">
    <citation type="submission" date="2015-08" db="EMBL/GenBank/DDBJ databases">
        <title>Vibrio galatheae sp. nov., a novel member of the Vibrionaceae family isolated from the Solomon Islands.</title>
        <authorList>
            <person name="Giubergia S."/>
            <person name="Machado H."/>
            <person name="Mateiu R.V."/>
            <person name="Gram L."/>
        </authorList>
    </citation>
    <scope>NUCLEOTIDE SEQUENCE [LARGE SCALE GENOMIC DNA]</scope>
    <source>
        <strain evidence="7">DSM 19134</strain>
    </source>
</reference>
<keyword evidence="2" id="KW-0808">Transferase</keyword>
<gene>
    <name evidence="6" type="ORF">AKJ31_07845</name>
</gene>
<protein>
    <recommendedName>
        <fullName evidence="1">tRNA-uridine aminocarboxypropyltransferase</fullName>
        <ecNumber evidence="1">2.5.1.25</ecNumber>
    </recommendedName>
</protein>
<name>A0A0M0I386_9VIBR</name>
<dbReference type="OrthoDB" id="370626at2"/>
<dbReference type="Proteomes" id="UP000037530">
    <property type="component" value="Unassembled WGS sequence"/>
</dbReference>
<dbReference type="STRING" id="171383.AKJ31_07845"/>
<proteinExistence type="predicted"/>
<dbReference type="AlphaFoldDB" id="A0A0M0I386"/>
<organism evidence="6 7">
    <name type="scientific">Vibrio hepatarius</name>
    <dbReference type="NCBI Taxonomy" id="171383"/>
    <lineage>
        <taxon>Bacteria</taxon>
        <taxon>Pseudomonadati</taxon>
        <taxon>Pseudomonadota</taxon>
        <taxon>Gammaproteobacteria</taxon>
        <taxon>Vibrionales</taxon>
        <taxon>Vibrionaceae</taxon>
        <taxon>Vibrio</taxon>
        <taxon>Vibrio oreintalis group</taxon>
    </lineage>
</organism>
<dbReference type="InterPro" id="IPR039262">
    <property type="entry name" value="DTWD2/TAPT"/>
</dbReference>
<evidence type="ECO:0000256" key="2">
    <source>
        <dbReference type="ARBA" id="ARBA00022679"/>
    </source>
</evidence>
<keyword evidence="7" id="KW-1185">Reference proteome</keyword>
<accession>A0A0M0I386</accession>
<evidence type="ECO:0000256" key="3">
    <source>
        <dbReference type="ARBA" id="ARBA00022691"/>
    </source>
</evidence>
<keyword evidence="3" id="KW-0949">S-adenosyl-L-methionine</keyword>
<feature type="domain" description="DTW" evidence="5">
    <location>
        <begin position="27"/>
        <end position="222"/>
    </location>
</feature>
<dbReference type="EMBL" id="LHPI01000004">
    <property type="protein sequence ID" value="KOO08383.1"/>
    <property type="molecule type" value="Genomic_DNA"/>
</dbReference>
<dbReference type="SMART" id="SM01144">
    <property type="entry name" value="DTW"/>
    <property type="match status" value="1"/>
</dbReference>
<comment type="caution">
    <text evidence="6">The sequence shown here is derived from an EMBL/GenBank/DDBJ whole genome shotgun (WGS) entry which is preliminary data.</text>
</comment>
<dbReference type="PANTHER" id="PTHR21392:SF1">
    <property type="entry name" value="TRNA-URIDINE AMINOCARBOXYPROPYLTRANSFERASE"/>
    <property type="match status" value="1"/>
</dbReference>
<dbReference type="InterPro" id="IPR005636">
    <property type="entry name" value="DTW"/>
</dbReference>
<dbReference type="GO" id="GO:0016432">
    <property type="term" value="F:tRNA-uridine aminocarboxypropyltransferase activity"/>
    <property type="evidence" value="ECO:0007669"/>
    <property type="project" value="UniProtKB-EC"/>
</dbReference>
<dbReference type="EC" id="2.5.1.25" evidence="1"/>
<evidence type="ECO:0000259" key="5">
    <source>
        <dbReference type="SMART" id="SM01144"/>
    </source>
</evidence>
<keyword evidence="4" id="KW-0819">tRNA processing</keyword>
<dbReference type="GO" id="GO:0008033">
    <property type="term" value="P:tRNA processing"/>
    <property type="evidence" value="ECO:0007669"/>
    <property type="project" value="UniProtKB-KW"/>
</dbReference>